<accession>A0A7Y0LEY4</accession>
<comment type="caution">
    <text evidence="2">The sequence shown here is derived from an EMBL/GenBank/DDBJ whole genome shotgun (WGS) entry which is preliminary data.</text>
</comment>
<evidence type="ECO:0000313" key="3">
    <source>
        <dbReference type="Proteomes" id="UP000568664"/>
    </source>
</evidence>
<dbReference type="EMBL" id="JABBXH010000003">
    <property type="protein sequence ID" value="NMP31930.1"/>
    <property type="molecule type" value="Genomic_DNA"/>
</dbReference>
<sequence length="155" mass="17488">MTLQSDAEKKERSLAELVIIVVIIAVLMASFIHYFFKQENNITDAGFAALANNFATRVQTVHAKWLMDNKPDVVTVKDQTGQVEEFEVNEFGWVDGPNCHQVWQQVMGTPLEFLKQPIGAVELAKSEQTVTKRCRYAIGSSTFFEYSLRSGKVLL</sequence>
<evidence type="ECO:0000256" key="1">
    <source>
        <dbReference type="SAM" id="Phobius"/>
    </source>
</evidence>
<gene>
    <name evidence="2" type="ORF">HII17_10160</name>
</gene>
<keyword evidence="3" id="KW-1185">Reference proteome</keyword>
<evidence type="ECO:0008006" key="4">
    <source>
        <dbReference type="Google" id="ProtNLM"/>
    </source>
</evidence>
<protein>
    <recommendedName>
        <fullName evidence="4">MSHA biogenesis protein MshF</fullName>
    </recommendedName>
</protein>
<organism evidence="2 3">
    <name type="scientific">Thalassotalea algicola</name>
    <dbReference type="NCBI Taxonomy" id="2716224"/>
    <lineage>
        <taxon>Bacteria</taxon>
        <taxon>Pseudomonadati</taxon>
        <taxon>Pseudomonadota</taxon>
        <taxon>Gammaproteobacteria</taxon>
        <taxon>Alteromonadales</taxon>
        <taxon>Colwelliaceae</taxon>
        <taxon>Thalassotalea</taxon>
    </lineage>
</organism>
<keyword evidence="1" id="KW-0812">Transmembrane</keyword>
<feature type="transmembrane region" description="Helical" evidence="1">
    <location>
        <begin position="14"/>
        <end position="36"/>
    </location>
</feature>
<dbReference type="SUPFAM" id="SSF54523">
    <property type="entry name" value="Pili subunits"/>
    <property type="match status" value="1"/>
</dbReference>
<keyword evidence="1" id="KW-0472">Membrane</keyword>
<dbReference type="AlphaFoldDB" id="A0A7Y0LEY4"/>
<dbReference type="RefSeq" id="WP_169075259.1">
    <property type="nucleotide sequence ID" value="NZ_JABBXH010000003.1"/>
</dbReference>
<reference evidence="2 3" key="1">
    <citation type="submission" date="2020-04" db="EMBL/GenBank/DDBJ databases">
        <title>Thalassotalea sp. M1531, isolated from the surface of marine red alga.</title>
        <authorList>
            <person name="Pang L."/>
            <person name="Lu D.-C."/>
        </authorList>
    </citation>
    <scope>NUCLEOTIDE SEQUENCE [LARGE SCALE GENOMIC DNA]</scope>
    <source>
        <strain evidence="2 3">M1531</strain>
    </source>
</reference>
<dbReference type="InterPro" id="IPR045584">
    <property type="entry name" value="Pilin-like"/>
</dbReference>
<name>A0A7Y0LEY4_9GAMM</name>
<keyword evidence="1" id="KW-1133">Transmembrane helix</keyword>
<proteinExistence type="predicted"/>
<evidence type="ECO:0000313" key="2">
    <source>
        <dbReference type="EMBL" id="NMP31930.1"/>
    </source>
</evidence>
<dbReference type="Proteomes" id="UP000568664">
    <property type="component" value="Unassembled WGS sequence"/>
</dbReference>